<protein>
    <submittedName>
        <fullName evidence="1">Uncharacterized protein</fullName>
    </submittedName>
</protein>
<dbReference type="OrthoDB" id="3364670at2759"/>
<evidence type="ECO:0000313" key="1">
    <source>
        <dbReference type="EMBL" id="KAG0138994.1"/>
    </source>
</evidence>
<sequence length="281" mass="32595">MHETSCSDLHTTANDVWNLTSWAQSDDCGLIGCTCHHDVPLKFANIYKTGEKLYYLVAILEQIPMDFPRVKIGVLYDIRCHFEAHFKKHGLLPQHSHHLSFATSVFHAFVHKWSCQIMYNPHFNRFWGLTDGEGLERLWSFLACLIATNRVSTRLHRLFNIKWHTQYFSKITTMANGKTQLFLNATYVFQKEKTALIQLSQKQSTKFPSITYTSDYLCQQWALEQAAQSKRSEVQDSLQIKLGCLLCLEEEANQLYNLPNNQLNSHCINYLCTLSEDIVHQ</sequence>
<dbReference type="PANTHER" id="PTHR33096">
    <property type="entry name" value="CXC2 DOMAIN-CONTAINING PROTEIN"/>
    <property type="match status" value="1"/>
</dbReference>
<organism evidence="1 2">
    <name type="scientific">Cronartium quercuum f. sp. fusiforme G11</name>
    <dbReference type="NCBI Taxonomy" id="708437"/>
    <lineage>
        <taxon>Eukaryota</taxon>
        <taxon>Fungi</taxon>
        <taxon>Dikarya</taxon>
        <taxon>Basidiomycota</taxon>
        <taxon>Pucciniomycotina</taxon>
        <taxon>Pucciniomycetes</taxon>
        <taxon>Pucciniales</taxon>
        <taxon>Coleosporiaceae</taxon>
        <taxon>Cronartium</taxon>
    </lineage>
</organism>
<dbReference type="EMBL" id="MU167993">
    <property type="protein sequence ID" value="KAG0138994.1"/>
    <property type="molecule type" value="Genomic_DNA"/>
</dbReference>
<gene>
    <name evidence="1" type="ORF">CROQUDRAFT_707494</name>
</gene>
<comment type="caution">
    <text evidence="1">The sequence shown here is derived from an EMBL/GenBank/DDBJ whole genome shotgun (WGS) entry which is preliminary data.</text>
</comment>
<dbReference type="Proteomes" id="UP000886653">
    <property type="component" value="Unassembled WGS sequence"/>
</dbReference>
<proteinExistence type="predicted"/>
<dbReference type="InterPro" id="IPR040521">
    <property type="entry name" value="KDZ"/>
</dbReference>
<reference evidence="1" key="1">
    <citation type="submission" date="2013-11" db="EMBL/GenBank/DDBJ databases">
        <title>Genome sequence of the fusiform rust pathogen reveals effectors for host alternation and coevolution with pine.</title>
        <authorList>
            <consortium name="DOE Joint Genome Institute"/>
            <person name="Smith K."/>
            <person name="Pendleton A."/>
            <person name="Kubisiak T."/>
            <person name="Anderson C."/>
            <person name="Salamov A."/>
            <person name="Aerts A."/>
            <person name="Riley R."/>
            <person name="Clum A."/>
            <person name="Lindquist E."/>
            <person name="Ence D."/>
            <person name="Campbell M."/>
            <person name="Kronenberg Z."/>
            <person name="Feau N."/>
            <person name="Dhillon B."/>
            <person name="Hamelin R."/>
            <person name="Burleigh J."/>
            <person name="Smith J."/>
            <person name="Yandell M."/>
            <person name="Nelson C."/>
            <person name="Grigoriev I."/>
            <person name="Davis J."/>
        </authorList>
    </citation>
    <scope>NUCLEOTIDE SEQUENCE</scope>
    <source>
        <strain evidence="1">G11</strain>
    </source>
</reference>
<accession>A0A9P6N7B7</accession>
<evidence type="ECO:0000313" key="2">
    <source>
        <dbReference type="Proteomes" id="UP000886653"/>
    </source>
</evidence>
<dbReference type="Pfam" id="PF18758">
    <property type="entry name" value="KDZ"/>
    <property type="match status" value="1"/>
</dbReference>
<keyword evidence="2" id="KW-1185">Reference proteome</keyword>
<name>A0A9P6N7B7_9BASI</name>
<dbReference type="AlphaFoldDB" id="A0A9P6N7B7"/>
<dbReference type="PANTHER" id="PTHR33096:SF1">
    <property type="entry name" value="CXC1-LIKE CYSTEINE CLUSTER ASSOCIATED WITH KDZ TRANSPOSASES DOMAIN-CONTAINING PROTEIN"/>
    <property type="match status" value="1"/>
</dbReference>